<feature type="region of interest" description="Disordered" evidence="1">
    <location>
        <begin position="1936"/>
        <end position="1965"/>
    </location>
</feature>
<keyword evidence="2" id="KW-1133">Transmembrane helix</keyword>
<sequence>MSICFNKSNAPCSYAVPIFSGVQLPKQICSQKTDYLIPNFNLTKWQMAKGYSLGSLDSMQVSKLLEDIGIAAYLDTEQCKTSVYPYSDARNGWNIECGNVIPVNSLPEQLVCNIPDYCTGISCCLSIPRIGRSVKTYLSINTCDLTLTVGIDRLRFTVNLFDYTWDTDDHLYMRGVIRVDYKIKNLLSSRKFLLDLKLSICFNDTEGECYLQQQLFSNTILSAVQCDYNHGFALPNFTFGNWLKAAYGNIYDSSINLPTLVQDRLLEQLGISPYLLSDRCSHAQVPYSQVNGNRWKSDCPLSLLQVSLGSSMACHVDSSCLAVDCCVDMGRIESRMQQTFLVILRLDPCNHQLTVGIEKMKFEISLLSYKFGEMKTLDLEGLVKMQFNILDLAATRQYMVSLKVSVCLDYQANCTMTTPIFQNALLNKLPCTVNSTFINSSISLTTWLTENGITQGQLTNLDMAYLMRYLGIAPYVLDNPCNATNLGWNKECSLPIELPDISLSPLSCTIPSHCTAAKCCFNVEDISSSLYAAVDINFCTAELTISLEKLTYTVPLLDFDFNKIHQYYLQGILRIQFILKDYSSNGYYRMSLNMSVCLEASTPTCAFDVPVFKDTLLPIVPCAYDAPFVHKDFTLVGFKAENDLNLTSPIVDTLQEKLYATLGISQYMQKNQCLRTVAPYIFSNSTKGWNKGLCALSVDVPALMNITSCYLHDTCTGVSCCVEVKELGGRTITMELELLPCQKRFQFGIEQLKFSKTLIDYNWGTQEKFYLNGIFRLDYNFQELPEERKYIVNLYLSICFNARSSTCDIVIPVLEHTVMPKAVCTWNEGFIDSGFSITSWAAGQSITLNQPLEDYQELELFQKLGIGGYLMDQQCNYSTLVDASNWKNDCPQNISLVNLRNTSVMCHISETCLSVSCCLTEARIHRNYLFSLDLDPCEFQMTITMEKLKIQQDWFTDYAWGKDETFALNGVLRTKFSIYQVLADKYYLLNLRLTSSLNAVGVGDIIVDVFHESMLPMNNGCSWNKPFTDSGFSLINWKKSYDLDNMALPFYGQLQLLTDINIAKYLLDNQCQRPAQEPMQVQGWNTTACTSQNVTVKSMNYTSCRLKNYCTGVECCMDVDIVSRTFHTYLFLDECNFSLKVGVEKLQFEVRLSEIEFGIPQTVSLNGFFRMQYTISEDPKQGYLFTLTLRLCTSNFGACDLEVEVFKDTYIAKTECAYDEKTYLIPGFSLSNWLSAKHYTSPLTALQLNQLYQDLGLVNNLQLKPCSSVAFSNVDQRNYSNECNLFNSTTLPTLAPSVRCNVFSSCLGLSACVEVQQLQRKLEASFNLDPCGYKLFITLEKVTIAVSLLDYTWGTRMEKTLYGVLRIQFMINSLPSQSKYVVDVKLKVCLVDGGSCVLEQALLQSATLTHPSTCGNDTIFPGLSVDFWKLVQCTAPTSQNCGASSTPSDAVNGMCGMDADCRGVTCCFPQNFPPSARKVAFKYSINKCLDIISYSIENKEYSKTLSTLLAGGSSLSETVGIGSAGNETFSLTHSVIETATAYKVNVTLVICHTTTKAPGGCITYFVFSDTAINKGTCSAKRRRRQAETGAGTTFKEKLRQFMATNPSNEEIAAFMKDNKEKQAALETKNLEGQEIPASEKRMSYDQNVKALGSNNPMTMANTKSSTAIVQVNVEGADGIIQMLGTANDIVGRATQTFIVGNGLSKEGLKLLGAKLANMTIGDLEAVLNKESVDPFLLVELAKDLRDLGKALYSEFIEKLFSSNAENAFKSFDLTLRGRFDFPRSEFELFSYRQFFLLGGLIPMTFGFGAGGYYGMEFGVAAKILEFKLEATVVPYGGLTVWGELGIGLLLYGKLRLEGQIMDLRFPTFAEIVFSKFPFDVNLKMDLELTPITLVLKGLVTLEVNLLLTTIKKTLFEMDIWRYSTPTIKKNIIDSFDKEEDSSPPQIGNPVKNAVGRRSIGSSQDDHQCQVRQLPNRDYTEPAFSIAVEAADDRSEVKLFLDVGTMPGGQDVLNQKQLGGPKTELTELLSPAGQPLYFTVWAENSAGNRARATCQLPTYDITLPSGRFTAEFVRTSNPSTLKATVVVFEDSALTSAHVGVGFGMDIYGEQVVPWTYTQLQQQSFDLNIGNDPHNLRTLEYFTELTKGRLVGPIYMSIPDVATAGDCARKCLDSPPSKCLSFNYDFGTSMTCELMEAIQGHDFKLAQSGSFASYERLGIGLLLQFAYKDLYLLHNNLYFFNLDMANVLGYRNIISTTGVIVDLSPPEPGPIKNALADYLETLPCLEIIPNDRRDWEPLCVGVSATVKNHRVIVDGPGSLTVFNGPVPMEDLLYTQVNTYISANWDGIHDKETGIHGYSWTVGYDVCQEFLHPHHDPHKHLLDPSQWTHDGQIYPLKLADGKHYVTVRALNQVQYGGPLGTSICHSTPYMVDTSPPFVNEVYNIKYDEETFLIEANYNASDPHSDIKEVHICLGVTTRDCRLMEWEVKPKGGILNHTFQIPDGIPAWLKLRAVNNVDLRTVGVSKSAIIVDKTAPEAGTVYDGLLYKVDLDFTKDQDKLCANWEGFFDQESGIAGYAVIVGTGPGKNDVANLTRFDQKTHKSCVELQPENYLEHERKYFSTVWAYNRGHKMLNVSASSNGVLVDLTPPVEGQVVDGELLDFQDLDFSSSKVTVAVQWRDFRDPESHIRHYEVQVQRAENDDGNYQVLKDWVEYDNTTTSIKWQNFHLKHRDRIKSLLRTTNNALNQITSVTNSFIIDLTPPVLEYVNDGTEEGIDYDFQVSKSKLSTNFKFYDLESGLDHFKIQIYQEYQGSKHQIFPEPSGAWYEIPNSASMSVFTKEELSLMSGARYTVRVGAINKAKFVAAYNTNGVIIDDTKPEMHWIHVGTLSSDVEEVIQGYVWQSDHEGIQATWFATDGQSGIKFYKIAIGTSKGGTNIFDWHNVGEQHSMYIRDLVLQNTDLNTKVPVYYLSVQAYNGAGTPSDTMYSTPIIVVPEDKTGISRDGAEDTVDINYQMDTGTVSVQFEGFESSMHGVMTYQWAVGTQPGGEDVQPFIEAGLLHNEEKEVAGQGITSSGYAQAVLPLKPGQSYFTSVRAITNAGNVLASSSNGFTVDQTPPTVSLLRFADIDNTEANLTTGFGLYQFSVDSLSGTWSYYDKDLLDANTLDNIAETWYAVGTYPLADDVWNVTSAIMSSKYESTIPIGQIEPDPSGKPNILSVWVKNKAGLISSIVSGALIVDQSEPQRGTVQCPAYIRMGGTIECSWSGFVDKESPIEYYNISMGTEQGYTDVVNNLQLPATNSKHVFEDIAATLSHGKSYYVMVTAINKVNLKSHAFSEAINIDSTPPVPSPVVELRTDYRVENGHDNATVQMNKRACESDETCKEIDAVCQESLTSVSVAWKRFEDPESGIISYQLAVGRTRGGGQIVSYFEVDSKINTFTITGLNLVGERQIFVSVKGTNAAGLSSISTSNGVYMSYLSQGLAPLRHVGVYDYDKNSPGDIDFTTDTTTISAKWDISGDPCPAVKFEWAIYRLDGKQEQEFLDVGVETIGTNSNLNLHGDQRYYTLVRVTNAIGYQYILRSNGVTVNVDNLPAGMVYDGDLIGYDLPILTNGSKVTANWEGFGASRDTIKRVDPLTGESGLQSQADVDIPPNQKVAYYEVALGTDRRFPNTRNDIVPFTNVYLNTTVTFYNLDLVPVKGVYYFTVRAFSAAFTMAEATSNGFSVAFNGGVMPGTILMPRYVDNDTVLEIQWDNFTSMVDMMLYYVALSTNNQAEGTNCKNYLEGGKVTKAERALLFDVLDVTITGTDTFKKLTKLQLTQGATYFAWVMGTDKSGECGMTFFEFTVDITLPVAGRLRAGPYFAMPISYTSKNDSLTIMWEGYEDNVSGIHSYTVSLWKQKLCGDTGPKEMVVDWIKLDRNYSAYEFVELTLEKSTPYFAKMIIKNGAGLEIQTETTPILYDSSSPIGGLVVDGNQFLHDTVWWNKPSVMEGTFLHLSSPVGPSCPSQHISLLHDPHWSSLSLSGFQMPNGANWIIEHRKENIQTDEEFDELRIKIMRDTREKKVYSAAYYRSADMAMGGTYQITVKAADGDGMAVTGIMFYDSAEEGIGIYDYMSVQDWAIGVCSCCYENPVPVECYEICNCSAYLESNPTQKVDNTTAPITDTLPNKTNTGGSYSIVNQIPATGNPISYITQTSCGLQIYAGANPFVILWCKTFNDTMEPQSARFSLDYNPSQYFSTYRIEFRVTKEDVTDTWCVYAFVNETGLSSLCGIPPLSNATKLVLHVWNRNNYLAPIPDKPYLFWKGLAAFRYLIMPAPIDALCRYGTPFRGGDIAVVKYEAGIGKSPLSDDVAPFREVLAPCIPCKDACSKYNCDPLCNATVVQLMNITLSNISLPSMALNPETGLNVSLAYYLTVKAVLASGVSAVSSSDGFYVDDSPPVFEKSVFRYVDVRQGEGYPSDYIGSNSTIKSLWMCADDESQIMEYQWALGLTVGGEELQNFTSTGRQPVGTNDQLEGILEHNVTYYASIRCRNGANMETQWNDTKGVRILLFPPQVDDVNTVPVGTEEFEEKVIPSTARKSTNPDTCGSSWTISKDTSIERYDLCAGSGDTDETREDIVPCIWVATNQSGEAAIVDGYVAINGIKVYRISELVPTNNFSDPKYASSEGNVFHMEPGRTMFVYIRICNYAMRCTYQLSGIVVIESDGSQLFTSKNGTEITAEVSLPSSRKKRASSFNELTITTPSGMDDGQSILVTVLSASELSAVYQSDSSTVFTPYVVNPADTLLNGTVERLLLKRVHGYSVSFSVVPVGHLEMPGPLLVKYPHDFDAGNNGSITLLVHWNPTLQQWKISSRTCLYQNDTEIHNETEGSITIQVCDTWANNTEYDNQELPLFNGLTNLTDTFFFRETQFALVTAAAIIPNQPPVLVSTNVMIMTEDEGTILHTMEATDPEDDPFLFILQTLPDLGNVTLTKEGQLVFTPCQDCSGNVTISVKIQDVPSMLGVKSASSLVNLTIVVEDINDAPYIFVYSDNKYSLLGADPTEPVMIYFNQKKNETDENITQTVYFGAYDVERDANILTINSTIPDTNNGTITLLNQREEIPNHYKDQCSPQGKCYATEVNHPSSWMKWILVDVAYMQTAVFIGVDEAYLFVKDSAGGLSSVLTLKFVIMENPCYHGTCASLNASLYSCDDLRRTQGFEKYYYCNCDAGYKGQYCDVEVNACGKNPCYSFQTCNNRGNGYECITQPYFIAVMTMLSLAVVGTGVFFLAKYVRGKVHAAARTRPMNFYSDLPRPLSPPITPSQVKMNSGYSPMPPIESTEEKNLAPVKELTDSLINMEPKKNQQNWPANSLYQQPLKPFLYEKLDIPSPDVKLTK</sequence>
<dbReference type="SUPFAM" id="SSF49265">
    <property type="entry name" value="Fibronectin type III"/>
    <property type="match status" value="2"/>
</dbReference>
<dbReference type="InterPro" id="IPR003609">
    <property type="entry name" value="Pan_app"/>
</dbReference>
<dbReference type="CDD" id="cd01099">
    <property type="entry name" value="PAN_AP_HGF"/>
    <property type="match status" value="1"/>
</dbReference>
<dbReference type="InterPro" id="IPR003961">
    <property type="entry name" value="FN3_dom"/>
</dbReference>
<organism evidence="4 5">
    <name type="scientific">Potamilus streckersoni</name>
    <dbReference type="NCBI Taxonomy" id="2493646"/>
    <lineage>
        <taxon>Eukaryota</taxon>
        <taxon>Metazoa</taxon>
        <taxon>Spiralia</taxon>
        <taxon>Lophotrochozoa</taxon>
        <taxon>Mollusca</taxon>
        <taxon>Bivalvia</taxon>
        <taxon>Autobranchia</taxon>
        <taxon>Heteroconchia</taxon>
        <taxon>Palaeoheterodonta</taxon>
        <taxon>Unionida</taxon>
        <taxon>Unionoidea</taxon>
        <taxon>Unionidae</taxon>
        <taxon>Ambleminae</taxon>
        <taxon>Lampsilini</taxon>
        <taxon>Potamilus</taxon>
    </lineage>
</organism>
<reference evidence="4" key="1">
    <citation type="journal article" date="2021" name="Genome Biol. Evol.">
        <title>A High-Quality Reference Genome for a Parasitic Bivalve with Doubly Uniparental Inheritance (Bivalvia: Unionida).</title>
        <authorList>
            <person name="Smith C.H."/>
        </authorList>
    </citation>
    <scope>NUCLEOTIDE SEQUENCE</scope>
    <source>
        <strain evidence="4">CHS0354</strain>
    </source>
</reference>
<keyword evidence="2" id="KW-0812">Transmembrane</keyword>
<gene>
    <name evidence="4" type="ORF">CHS0354_035942</name>
</gene>
<evidence type="ECO:0000313" key="5">
    <source>
        <dbReference type="Proteomes" id="UP001195483"/>
    </source>
</evidence>
<dbReference type="EMBL" id="JAEAOA010002099">
    <property type="protein sequence ID" value="KAK3609657.1"/>
    <property type="molecule type" value="Genomic_DNA"/>
</dbReference>
<dbReference type="CDD" id="cd00063">
    <property type="entry name" value="FN3"/>
    <property type="match status" value="1"/>
</dbReference>
<accession>A0AAE0TFY6</accession>
<reference evidence="4" key="3">
    <citation type="submission" date="2023-05" db="EMBL/GenBank/DDBJ databases">
        <authorList>
            <person name="Smith C.H."/>
        </authorList>
    </citation>
    <scope>NUCLEOTIDE SEQUENCE</scope>
    <source>
        <strain evidence="4">CHS0354</strain>
        <tissue evidence="4">Mantle</tissue>
    </source>
</reference>
<dbReference type="SMART" id="SM00473">
    <property type="entry name" value="PAN_AP"/>
    <property type="match status" value="1"/>
</dbReference>
<evidence type="ECO:0000256" key="2">
    <source>
        <dbReference type="SAM" id="Phobius"/>
    </source>
</evidence>
<dbReference type="Proteomes" id="UP001195483">
    <property type="component" value="Unassembled WGS sequence"/>
</dbReference>
<feature type="transmembrane region" description="Helical" evidence="2">
    <location>
        <begin position="5238"/>
        <end position="5259"/>
    </location>
</feature>
<keyword evidence="5" id="KW-1185">Reference proteome</keyword>
<comment type="caution">
    <text evidence="4">The sequence shown here is derived from an EMBL/GenBank/DDBJ whole genome shotgun (WGS) entry which is preliminary data.</text>
</comment>
<reference evidence="4" key="2">
    <citation type="journal article" date="2021" name="Genome Biol. Evol.">
        <title>Developing a high-quality reference genome for a parasitic bivalve with doubly uniparental inheritance (Bivalvia: Unionida).</title>
        <authorList>
            <person name="Smith C.H."/>
        </authorList>
    </citation>
    <scope>NUCLEOTIDE SEQUENCE</scope>
    <source>
        <strain evidence="4">CHS0354</strain>
        <tissue evidence="4">Mantle</tissue>
    </source>
</reference>
<dbReference type="Gene3D" id="3.50.4.10">
    <property type="entry name" value="Hepatocyte Growth Factor"/>
    <property type="match status" value="1"/>
</dbReference>
<dbReference type="CDD" id="cd11304">
    <property type="entry name" value="Cadherin_repeat"/>
    <property type="match status" value="1"/>
</dbReference>
<name>A0AAE0TFY6_9BIVA</name>
<dbReference type="PROSITE" id="PS50948">
    <property type="entry name" value="PAN"/>
    <property type="match status" value="1"/>
</dbReference>
<dbReference type="PANTHER" id="PTHR16897:SF2">
    <property type="entry name" value="OS03G0226600 PROTEIN"/>
    <property type="match status" value="1"/>
</dbReference>
<evidence type="ECO:0000256" key="1">
    <source>
        <dbReference type="SAM" id="MobiDB-lite"/>
    </source>
</evidence>
<protein>
    <recommendedName>
        <fullName evidence="3">Apple domain-containing protein</fullName>
    </recommendedName>
</protein>
<feature type="domain" description="Apple" evidence="3">
    <location>
        <begin position="2134"/>
        <end position="2216"/>
    </location>
</feature>
<evidence type="ECO:0000259" key="3">
    <source>
        <dbReference type="PROSITE" id="PS50948"/>
    </source>
</evidence>
<dbReference type="PANTHER" id="PTHR16897">
    <property type="entry name" value="OS10G0105400 PROTEIN"/>
    <property type="match status" value="1"/>
</dbReference>
<dbReference type="InterPro" id="IPR036116">
    <property type="entry name" value="FN3_sf"/>
</dbReference>
<dbReference type="Gene3D" id="2.10.25.10">
    <property type="entry name" value="Laminin"/>
    <property type="match status" value="1"/>
</dbReference>
<proteinExistence type="predicted"/>
<dbReference type="SUPFAM" id="SSF57414">
    <property type="entry name" value="Hairpin loop containing domain-like"/>
    <property type="match status" value="1"/>
</dbReference>
<dbReference type="Pfam" id="PF17963">
    <property type="entry name" value="Big_9"/>
    <property type="match status" value="1"/>
</dbReference>
<keyword evidence="2" id="KW-0472">Membrane</keyword>
<evidence type="ECO:0000313" key="4">
    <source>
        <dbReference type="EMBL" id="KAK3609657.1"/>
    </source>
</evidence>